<comment type="caution">
    <text evidence="3">The sequence shown here is derived from an EMBL/GenBank/DDBJ whole genome shotgun (WGS) entry which is preliminary data.</text>
</comment>
<evidence type="ECO:0000256" key="1">
    <source>
        <dbReference type="ARBA" id="ARBA00001957"/>
    </source>
</evidence>
<comment type="cofactor">
    <cofactor evidence="1">
        <name>pantetheine 4'-phosphate</name>
        <dbReference type="ChEBI" id="CHEBI:47942"/>
    </cofactor>
</comment>
<dbReference type="InterPro" id="IPR025110">
    <property type="entry name" value="AMP-bd_C"/>
</dbReference>
<accession>A0A540W2Z2</accession>
<dbReference type="Pfam" id="PF00501">
    <property type="entry name" value="AMP-binding"/>
    <property type="match status" value="1"/>
</dbReference>
<name>A0A540W2Z2_9ACTN</name>
<organism evidence="3 4">
    <name type="scientific">Kitasatospora acidiphila</name>
    <dbReference type="NCBI Taxonomy" id="2567942"/>
    <lineage>
        <taxon>Bacteria</taxon>
        <taxon>Bacillati</taxon>
        <taxon>Actinomycetota</taxon>
        <taxon>Actinomycetes</taxon>
        <taxon>Kitasatosporales</taxon>
        <taxon>Streptomycetaceae</taxon>
        <taxon>Kitasatospora</taxon>
    </lineage>
</organism>
<dbReference type="PROSITE" id="PS50075">
    <property type="entry name" value="CARRIER"/>
    <property type="match status" value="1"/>
</dbReference>
<dbReference type="OrthoDB" id="2472181at2"/>
<feature type="domain" description="Carrier" evidence="2">
    <location>
        <begin position="738"/>
        <end position="823"/>
    </location>
</feature>
<dbReference type="PANTHER" id="PTHR45527:SF1">
    <property type="entry name" value="FATTY ACID SYNTHASE"/>
    <property type="match status" value="1"/>
</dbReference>
<dbReference type="SUPFAM" id="SSF53474">
    <property type="entry name" value="alpha/beta-Hydrolases"/>
    <property type="match status" value="1"/>
</dbReference>
<dbReference type="Gene3D" id="3.30.300.30">
    <property type="match status" value="1"/>
</dbReference>
<dbReference type="GO" id="GO:0031177">
    <property type="term" value="F:phosphopantetheine binding"/>
    <property type="evidence" value="ECO:0007669"/>
    <property type="project" value="TreeGrafter"/>
</dbReference>
<dbReference type="Gene3D" id="3.40.50.1820">
    <property type="entry name" value="alpha/beta hydrolase"/>
    <property type="match status" value="1"/>
</dbReference>
<dbReference type="PROSITE" id="PS00455">
    <property type="entry name" value="AMP_BINDING"/>
    <property type="match status" value="1"/>
</dbReference>
<dbReference type="SUPFAM" id="SSF56801">
    <property type="entry name" value="Acetyl-CoA synthetase-like"/>
    <property type="match status" value="1"/>
</dbReference>
<dbReference type="InterPro" id="IPR010071">
    <property type="entry name" value="AA_adenyl_dom"/>
</dbReference>
<dbReference type="InterPro" id="IPR036736">
    <property type="entry name" value="ACP-like_sf"/>
</dbReference>
<dbReference type="Gene3D" id="3.40.50.12780">
    <property type="entry name" value="N-terminal domain of ligase-like"/>
    <property type="match status" value="1"/>
</dbReference>
<dbReference type="SUPFAM" id="SSF52777">
    <property type="entry name" value="CoA-dependent acyltransferases"/>
    <property type="match status" value="1"/>
</dbReference>
<dbReference type="Proteomes" id="UP000319103">
    <property type="component" value="Unassembled WGS sequence"/>
</dbReference>
<dbReference type="Gene3D" id="1.10.1200.10">
    <property type="entry name" value="ACP-like"/>
    <property type="match status" value="1"/>
</dbReference>
<dbReference type="InterPro" id="IPR001031">
    <property type="entry name" value="Thioesterase"/>
</dbReference>
<proteinExistence type="predicted"/>
<dbReference type="InterPro" id="IPR042099">
    <property type="entry name" value="ANL_N_sf"/>
</dbReference>
<dbReference type="Pfam" id="PF13193">
    <property type="entry name" value="AMP-binding_C"/>
    <property type="match status" value="1"/>
</dbReference>
<dbReference type="Gene3D" id="3.30.559.30">
    <property type="entry name" value="Nonribosomal peptide synthetase, condensation domain"/>
    <property type="match status" value="1"/>
</dbReference>
<dbReference type="AlphaFoldDB" id="A0A540W2Z2"/>
<dbReference type="EMBL" id="VIGB01000003">
    <property type="protein sequence ID" value="TQF02714.1"/>
    <property type="molecule type" value="Genomic_DNA"/>
</dbReference>
<dbReference type="Pfam" id="PF00975">
    <property type="entry name" value="Thioesterase"/>
    <property type="match status" value="1"/>
</dbReference>
<dbReference type="PANTHER" id="PTHR45527">
    <property type="entry name" value="NONRIBOSOMAL PEPTIDE SYNTHETASE"/>
    <property type="match status" value="1"/>
</dbReference>
<dbReference type="InterPro" id="IPR045851">
    <property type="entry name" value="AMP-bd_C_sf"/>
</dbReference>
<dbReference type="SUPFAM" id="SSF47336">
    <property type="entry name" value="ACP-like"/>
    <property type="match status" value="1"/>
</dbReference>
<dbReference type="Pfam" id="PF00550">
    <property type="entry name" value="PP-binding"/>
    <property type="match status" value="1"/>
</dbReference>
<dbReference type="NCBIfam" id="TIGR01733">
    <property type="entry name" value="AA-adenyl-dom"/>
    <property type="match status" value="1"/>
</dbReference>
<reference evidence="3 4" key="1">
    <citation type="submission" date="2019-06" db="EMBL/GenBank/DDBJ databases">
        <title>Description of Kitasatospora acidophila sp. nov. isolated from pine grove soil, and reclassification of Streptomyces novaecaesareae to Kitasatospora novaeceasareae comb. nov.</title>
        <authorList>
            <person name="Kim M.J."/>
        </authorList>
    </citation>
    <scope>NUCLEOTIDE SEQUENCE [LARGE SCALE GENOMIC DNA]</scope>
    <source>
        <strain evidence="3 4">MMS16-CNU292</strain>
    </source>
</reference>
<dbReference type="RefSeq" id="WP_141633404.1">
    <property type="nucleotide sequence ID" value="NZ_VIGB01000003.1"/>
</dbReference>
<keyword evidence="4" id="KW-1185">Reference proteome</keyword>
<sequence length="1078" mass="115746">MADDSQAQIFTRIPRWSAPSGGGQGVGVHRAALSAEPAAALERTAAELGATLPVLLLAAHARVLAAVVSERDLLIGHLAAEPGSAEAPLRLRVGRSSWAELVAEVTAAAAGVHQAQERPETLLDLSGLAAPAAAGAHDALPQGVVLRVAWERDGDALELRIGYDRAVLDDSYAARLADYHLTALRQLAAGPAEPHDRQSLLPAGEVETQLYGLAGPRAELPDKTFVDLFQERVRTSPDAVAAEHGTQRWTYAQLAERSDRIAGALLAAGLRTEDVVAVVMDRNLDWIAAALGVFAAGGVYLPVRPDFPADRVNAQFERSNCAFALTEPASEELTANASAGLAEPPVVLSVPAIHAAGGPAGPPVGRTAPGQAAYIYFTSGSTGAPKGAICEHLGMLNHLYMKIEDMGMAEGPGEVVTQTASQCFDISLWQFAAPLMTGGTVRIVDTEVQLDVDGFLDDLVDAKVTVAQIVPSYLEVLLTRLEQQHRDLGVLRIVSVTGEALKYDLVQRWFAAFPGIKLANAYGATEVSDDTMHEVLDGVPERDFITVGRSLRNVNTYILDENLELVPLGSTGEIAFSGICVGRGYINDEERTRAAFVPDPFRKDTRMYRTGDYGRWLPEGRIEYQGRRDEQVKIRGFRIEIGEIENKLLALDGIREAAVVIDGATGEQRNLVAFLGSTEPQLAERAREHLAALVPDYMMPTYFHQLDRLPLTENGKTDKKALARLAGTLGHAGAAYVAPTTPAERRLAMLWAEVLGVPLERIGRADNFFEQGGTSLAAVRLLVRLDRALSLKDLAAYPVLGDLAAVLDERERGAAQQPATAALLQPLSSVRAPRATLVCFPYAGGNALNFRSLAAELERDGIAVLGVELPGHDFADDAEPLLDVPAIALRVRDEIAEQVTTPVLLWGHCAGAAAALETARLLEEAGTPAARVFVAALLFDDEETLRAEMAEVTAAGNQELLALLRADNAYVEFDARGAERADVVGRAYRHDVLTSNTHLLTVHQDPDRYRVNGPVELVLARDDASTARFEQGYGEWKALCDEVNVHQLAQGGHYFIGTRPAEAAGLVLSAWSSARRSE</sequence>
<dbReference type="GO" id="GO:0005737">
    <property type="term" value="C:cytoplasm"/>
    <property type="evidence" value="ECO:0007669"/>
    <property type="project" value="TreeGrafter"/>
</dbReference>
<dbReference type="CDD" id="cd05930">
    <property type="entry name" value="A_NRPS"/>
    <property type="match status" value="1"/>
</dbReference>
<dbReference type="InterPro" id="IPR000873">
    <property type="entry name" value="AMP-dep_synth/lig_dom"/>
</dbReference>
<dbReference type="GO" id="GO:0044550">
    <property type="term" value="P:secondary metabolite biosynthetic process"/>
    <property type="evidence" value="ECO:0007669"/>
    <property type="project" value="TreeGrafter"/>
</dbReference>
<evidence type="ECO:0000259" key="2">
    <source>
        <dbReference type="PROSITE" id="PS50075"/>
    </source>
</evidence>
<dbReference type="GO" id="GO:0043041">
    <property type="term" value="P:amino acid activation for nonribosomal peptide biosynthetic process"/>
    <property type="evidence" value="ECO:0007669"/>
    <property type="project" value="TreeGrafter"/>
</dbReference>
<evidence type="ECO:0000313" key="3">
    <source>
        <dbReference type="EMBL" id="TQF02714.1"/>
    </source>
</evidence>
<dbReference type="InterPro" id="IPR029058">
    <property type="entry name" value="AB_hydrolase_fold"/>
</dbReference>
<gene>
    <name evidence="3" type="ORF">E6W39_11150</name>
</gene>
<evidence type="ECO:0000313" key="4">
    <source>
        <dbReference type="Proteomes" id="UP000319103"/>
    </source>
</evidence>
<dbReference type="InterPro" id="IPR009081">
    <property type="entry name" value="PP-bd_ACP"/>
</dbReference>
<dbReference type="InterPro" id="IPR020845">
    <property type="entry name" value="AMP-binding_CS"/>
</dbReference>
<protein>
    <submittedName>
        <fullName evidence="3">Amino acid adenylation domain-containing protein</fullName>
    </submittedName>
</protein>